<protein>
    <submittedName>
        <fullName evidence="1">Uncharacterized protein</fullName>
    </submittedName>
</protein>
<organism evidence="1 2">
    <name type="scientific">Gluconacetobacter diazotrophicus (strain ATCC 49037 / DSM 5601 / CCUG 37298 / CIP 103539 / LMG 7603 / PAl5)</name>
    <dbReference type="NCBI Taxonomy" id="272568"/>
    <lineage>
        <taxon>Bacteria</taxon>
        <taxon>Pseudomonadati</taxon>
        <taxon>Pseudomonadota</taxon>
        <taxon>Alphaproteobacteria</taxon>
        <taxon>Acetobacterales</taxon>
        <taxon>Acetobacteraceae</taxon>
        <taxon>Gluconacetobacter</taxon>
    </lineage>
</organism>
<dbReference type="EMBL" id="AM889285">
    <property type="protein sequence ID" value="CAP55063.1"/>
    <property type="molecule type" value="Genomic_DNA"/>
</dbReference>
<dbReference type="Proteomes" id="UP000001176">
    <property type="component" value="Chromosome"/>
</dbReference>
<keyword evidence="2" id="KW-1185">Reference proteome</keyword>
<proteinExistence type="predicted"/>
<sequence>MFAGFDMRASSALTLQALGWAPTGQGLITDLEQLQDA</sequence>
<reference evidence="1 2" key="1">
    <citation type="journal article" date="2009" name="BMC Genomics">
        <title>Complete genome sequence of the sugarcane nitrogen-fixing endophyte Gluconacetobacter diazotrophicus Pal5.</title>
        <authorList>
            <person name="Bertalan M."/>
            <person name="Albano R."/>
            <person name="Padua V."/>
            <person name="Rouws L."/>
            <person name="Rojas C."/>
            <person name="Hemerly A."/>
            <person name="Teixeira K."/>
            <person name="Schwab S."/>
            <person name="Araujo J."/>
            <person name="Oliveira A."/>
            <person name="Franca L."/>
            <person name="Magalhaes V."/>
            <person name="Alqueres S."/>
            <person name="Cardoso A."/>
            <person name="Almeida W."/>
            <person name="Loureiro M.M."/>
            <person name="Nogueira E."/>
            <person name="Cidade D."/>
            <person name="Oliveira D."/>
            <person name="Simao T."/>
            <person name="Macedo J."/>
            <person name="Valadao A."/>
            <person name="Dreschsel M."/>
            <person name="Freitas F."/>
            <person name="Vidal M."/>
            <person name="Guedes H."/>
            <person name="Rodrigues E."/>
            <person name="Meneses C."/>
            <person name="Brioso P."/>
            <person name="Pozzer L."/>
            <person name="Figueiredo D."/>
            <person name="Montano H."/>
            <person name="Junior J."/>
            <person name="Filho G."/>
            <person name="Flores V."/>
            <person name="Ferreira B."/>
            <person name="Branco A."/>
            <person name="Gonzalez P."/>
            <person name="Guillobel H."/>
            <person name="Lemos M."/>
            <person name="Seibel L."/>
            <person name="Macedo J."/>
            <person name="Alves-Ferreira M."/>
            <person name="Sachetto-Martins G."/>
            <person name="Coelho A."/>
            <person name="Santos E."/>
            <person name="Amaral G."/>
            <person name="Neves A."/>
            <person name="Pacheco A.B."/>
            <person name="Carvalho D."/>
            <person name="Lery L."/>
            <person name="Bisch P."/>
            <person name="Rossle S.C."/>
            <person name="Urmenyi T."/>
            <person name="Kruger W.V."/>
            <person name="Martins O."/>
            <person name="Baldani J.I."/>
            <person name="Ferreira P.C."/>
        </authorList>
    </citation>
    <scope>NUCLEOTIDE SEQUENCE [LARGE SCALE GENOMIC DNA]</scope>
    <source>
        <strain evidence="2">ATCC 49037 / DSM 5601 / CCUG 37298 / CIP 103539 / LMG 7603 / PAl5</strain>
    </source>
</reference>
<evidence type="ECO:0000313" key="1">
    <source>
        <dbReference type="EMBL" id="CAP55063.1"/>
    </source>
</evidence>
<accession>A9HD78</accession>
<name>A9HD78_GLUDA</name>
<dbReference type="AlphaFoldDB" id="A9HD78"/>
<gene>
    <name evidence="1" type="ordered locus">GDI1120</name>
</gene>
<dbReference type="KEGG" id="gdi:GDI1120"/>
<evidence type="ECO:0000313" key="2">
    <source>
        <dbReference type="Proteomes" id="UP000001176"/>
    </source>
</evidence>